<dbReference type="RefSeq" id="WP_048688144.1">
    <property type="nucleotide sequence ID" value="NZ_KQ130482.1"/>
</dbReference>
<dbReference type="EMBL" id="LAZL01000002">
    <property type="protein sequence ID" value="KMT66661.1"/>
    <property type="molecule type" value="Genomic_DNA"/>
</dbReference>
<dbReference type="PANTHER" id="PTHR43693">
    <property type="entry name" value="PROTEIN PHOSPHATASE CHEZ"/>
    <property type="match status" value="1"/>
</dbReference>
<dbReference type="OrthoDB" id="281471at2"/>
<evidence type="ECO:0000256" key="2">
    <source>
        <dbReference type="ARBA" id="ARBA00022801"/>
    </source>
</evidence>
<name>A0A0J8JPR8_9ALTE</name>
<gene>
    <name evidence="3" type="ORF">XM47_00560</name>
</gene>
<organism evidence="3 4">
    <name type="scientific">Catenovulum maritimum</name>
    <dbReference type="NCBI Taxonomy" id="1513271"/>
    <lineage>
        <taxon>Bacteria</taxon>
        <taxon>Pseudomonadati</taxon>
        <taxon>Pseudomonadota</taxon>
        <taxon>Gammaproteobacteria</taxon>
        <taxon>Alteromonadales</taxon>
        <taxon>Alteromonadaceae</taxon>
        <taxon>Catenovulum</taxon>
    </lineage>
</organism>
<dbReference type="Proteomes" id="UP000037600">
    <property type="component" value="Unassembled WGS sequence"/>
</dbReference>
<dbReference type="GO" id="GO:0016787">
    <property type="term" value="F:hydrolase activity"/>
    <property type="evidence" value="ECO:0007669"/>
    <property type="project" value="UniProtKB-KW"/>
</dbReference>
<dbReference type="AlphaFoldDB" id="A0A0J8JPR8"/>
<dbReference type="InterPro" id="IPR028976">
    <property type="entry name" value="CheC-like_sf"/>
</dbReference>
<keyword evidence="2" id="KW-0378">Hydrolase</keyword>
<dbReference type="PANTHER" id="PTHR43693:SF1">
    <property type="entry name" value="PROTEIN PHOSPHATASE CHEZ"/>
    <property type="match status" value="1"/>
</dbReference>
<keyword evidence="1" id="KW-0145">Chemotaxis</keyword>
<reference evidence="3 4" key="1">
    <citation type="submission" date="2015-04" db="EMBL/GenBank/DDBJ databases">
        <title>Draft Genome Sequence of the Novel Agar-Digesting Marine Bacterium Q1.</title>
        <authorList>
            <person name="Li Y."/>
            <person name="Li D."/>
            <person name="Chen G."/>
            <person name="Du Z."/>
        </authorList>
    </citation>
    <scope>NUCLEOTIDE SEQUENCE [LARGE SCALE GENOMIC DNA]</scope>
    <source>
        <strain evidence="3 4">Q1</strain>
    </source>
</reference>
<protein>
    <submittedName>
        <fullName evidence="3">Chemotaxis protein</fullName>
    </submittedName>
</protein>
<dbReference type="STRING" id="1513271.XM47_00560"/>
<proteinExistence type="predicted"/>
<dbReference type="PATRIC" id="fig|1513271.3.peg.118"/>
<dbReference type="GO" id="GO:0006935">
    <property type="term" value="P:chemotaxis"/>
    <property type="evidence" value="ECO:0007669"/>
    <property type="project" value="UniProtKB-KW"/>
</dbReference>
<sequence>MNEIALSEEQRDCLQELINVAMGRASDKLARYLDTFVHLQVPHIDLIASESLPSSFAESYADDGVSLVSQGFYGEDGILGEALLIYRSNDAQGIAEILGYEPDDVSEVEQLTDISSILTTTFLNGLAEQIENQLAYSAPRVVSALETALESHLHQLSFNWDLALKVDISYQVTDYSFNCDMILLIPGEAIQNIQKVLDRILNEF</sequence>
<dbReference type="InterPro" id="IPR050992">
    <property type="entry name" value="CheZ_family_phosphatases"/>
</dbReference>
<keyword evidence="4" id="KW-1185">Reference proteome</keyword>
<accession>A0A0J8JPR8</accession>
<dbReference type="Gene3D" id="3.40.1550.10">
    <property type="entry name" value="CheC-like"/>
    <property type="match status" value="1"/>
</dbReference>
<evidence type="ECO:0000313" key="4">
    <source>
        <dbReference type="Proteomes" id="UP000037600"/>
    </source>
</evidence>
<dbReference type="SUPFAM" id="SSF103039">
    <property type="entry name" value="CheC-like"/>
    <property type="match status" value="1"/>
</dbReference>
<comment type="caution">
    <text evidence="3">The sequence shown here is derived from an EMBL/GenBank/DDBJ whole genome shotgun (WGS) entry which is preliminary data.</text>
</comment>
<dbReference type="CDD" id="cd17910">
    <property type="entry name" value="CheC_ClassII"/>
    <property type="match status" value="1"/>
</dbReference>
<evidence type="ECO:0000313" key="3">
    <source>
        <dbReference type="EMBL" id="KMT66661.1"/>
    </source>
</evidence>
<evidence type="ECO:0000256" key="1">
    <source>
        <dbReference type="ARBA" id="ARBA00022500"/>
    </source>
</evidence>